<dbReference type="OrthoDB" id="7698234at2"/>
<feature type="transmembrane region" description="Helical" evidence="1">
    <location>
        <begin position="85"/>
        <end position="106"/>
    </location>
</feature>
<evidence type="ECO:0000313" key="3">
    <source>
        <dbReference type="Proteomes" id="UP000198280"/>
    </source>
</evidence>
<reference evidence="2 3" key="1">
    <citation type="submission" date="2017-06" db="EMBL/GenBank/DDBJ databases">
        <authorList>
            <person name="Kim H.J."/>
            <person name="Triplett B.A."/>
        </authorList>
    </citation>
    <scope>NUCLEOTIDE SEQUENCE [LARGE SCALE GENOMIC DNA]</scope>
    <source>
        <strain evidence="2 3">CGMCC 4.1858</strain>
    </source>
</reference>
<protein>
    <submittedName>
        <fullName evidence="2">Low temperature requirement protein LtrA</fullName>
    </submittedName>
</protein>
<dbReference type="PANTHER" id="PTHR36840">
    <property type="entry name" value="BLL5714 PROTEIN"/>
    <property type="match status" value="1"/>
</dbReference>
<feature type="transmembrane region" description="Helical" evidence="1">
    <location>
        <begin position="239"/>
        <end position="260"/>
    </location>
</feature>
<evidence type="ECO:0000256" key="1">
    <source>
        <dbReference type="SAM" id="Phobius"/>
    </source>
</evidence>
<feature type="transmembrane region" description="Helical" evidence="1">
    <location>
        <begin position="55"/>
        <end position="73"/>
    </location>
</feature>
<feature type="transmembrane region" description="Helical" evidence="1">
    <location>
        <begin position="176"/>
        <end position="195"/>
    </location>
</feature>
<feature type="transmembrane region" description="Helical" evidence="1">
    <location>
        <begin position="367"/>
        <end position="384"/>
    </location>
</feature>
<dbReference type="Pfam" id="PF06772">
    <property type="entry name" value="LtrA"/>
    <property type="match status" value="1"/>
</dbReference>
<feature type="transmembrane region" description="Helical" evidence="1">
    <location>
        <begin position="272"/>
        <end position="290"/>
    </location>
</feature>
<feature type="transmembrane region" description="Helical" evidence="1">
    <location>
        <begin position="390"/>
        <end position="409"/>
    </location>
</feature>
<feature type="transmembrane region" description="Helical" evidence="1">
    <location>
        <begin position="339"/>
        <end position="360"/>
    </location>
</feature>
<name>A0A239CQF4_9ACTN</name>
<keyword evidence="3" id="KW-1185">Reference proteome</keyword>
<organism evidence="2 3">
    <name type="scientific">Actinacidiphila glaucinigra</name>
    <dbReference type="NCBI Taxonomy" id="235986"/>
    <lineage>
        <taxon>Bacteria</taxon>
        <taxon>Bacillati</taxon>
        <taxon>Actinomycetota</taxon>
        <taxon>Actinomycetes</taxon>
        <taxon>Kitasatosporales</taxon>
        <taxon>Streptomycetaceae</taxon>
        <taxon>Actinacidiphila</taxon>
    </lineage>
</organism>
<keyword evidence="1" id="KW-0812">Transmembrane</keyword>
<sequence length="420" mass="44842">MPAPGPFGRGHVCTAYDARMTDHDQAAPDRRFRPLVRMTARDPHEPHRVATPLELFFDLCFVVAVAQAGVRLVHAVAEGHAGQGVLGYCLVFFAIWLAWLNFTWFASAFDTDDVPYRIATFVQIAGVLVLAAGVPRAFDANDFSIAVAGYVIMRVALAFQWLRAARNAAGPARTTALSYAAGLVVVQVGWVVLLLQPVGGLWYWGFLILAVAELAVPIWAERAQRTTWHPHHISERYGLFTIIVLGESVAAATVAVQSAVDEFSALGELLPVGLGGLLIVFSAYWLYFAIPIHQHLTSGARAFLWGYGHYLVFGSAAAIGAGLEVVVEQAVGKAHISQTAAAAAVTLPTAVFLLTVWLIHSRSAKRGFAEHAVLPGCALAVLASTFCGDAAVPVAGLAMAAAVAVGEVLHSRHSRRRPAA</sequence>
<feature type="transmembrane region" description="Helical" evidence="1">
    <location>
        <begin position="144"/>
        <end position="164"/>
    </location>
</feature>
<dbReference type="InterPro" id="IPR010640">
    <property type="entry name" value="Low_temperature_requirement_A"/>
</dbReference>
<evidence type="ECO:0000313" key="2">
    <source>
        <dbReference type="EMBL" id="SNS21998.1"/>
    </source>
</evidence>
<dbReference type="PANTHER" id="PTHR36840:SF1">
    <property type="entry name" value="BLL5714 PROTEIN"/>
    <property type="match status" value="1"/>
</dbReference>
<feature type="transmembrane region" description="Helical" evidence="1">
    <location>
        <begin position="201"/>
        <end position="219"/>
    </location>
</feature>
<dbReference type="Proteomes" id="UP000198280">
    <property type="component" value="Unassembled WGS sequence"/>
</dbReference>
<dbReference type="EMBL" id="FZOF01000004">
    <property type="protein sequence ID" value="SNS21998.1"/>
    <property type="molecule type" value="Genomic_DNA"/>
</dbReference>
<feature type="transmembrane region" description="Helical" evidence="1">
    <location>
        <begin position="302"/>
        <end position="327"/>
    </location>
</feature>
<accession>A0A239CQF4</accession>
<keyword evidence="1" id="KW-0472">Membrane</keyword>
<gene>
    <name evidence="2" type="ORF">SAMN05216252_104145</name>
</gene>
<keyword evidence="1" id="KW-1133">Transmembrane helix</keyword>
<proteinExistence type="predicted"/>
<dbReference type="AlphaFoldDB" id="A0A239CQF4"/>